<sequence length="304" mass="34912">MKKFHIIILLLMLTEYVKASEDNTFYDQLNVGGFSSAAITLHRDAKAEAAINELNLLLSWNNHSRLSFFSELEIERPLAWNDNERYSRKESKLDLERLYFDYNLSEVVNFRFGRFLTPNSRWNLFRAPPLMWTNSRPLATSRLFPIATNGITLHGALPFKNVELEYKLFTELLEDQQQDNNELQFEHVRGARFSVKSDSDIGISILSFSERDAFNGLSGASYRMLGLDFVTNLYETEISGEVFQRFTSKGKEGGSGAYIQTAVPIKGNWYWITRLESLNRPNEGVSSTGRCNTCFESFCWGLVI</sequence>
<dbReference type="AlphaFoldDB" id="A0A4Y9VTT2"/>
<evidence type="ECO:0000313" key="3">
    <source>
        <dbReference type="Proteomes" id="UP000297706"/>
    </source>
</evidence>
<dbReference type="Gene3D" id="2.40.160.10">
    <property type="entry name" value="Porin"/>
    <property type="match status" value="1"/>
</dbReference>
<feature type="signal peptide" evidence="1">
    <location>
        <begin position="1"/>
        <end position="19"/>
    </location>
</feature>
<proteinExistence type="predicted"/>
<dbReference type="RefSeq" id="WP_135276572.1">
    <property type="nucleotide sequence ID" value="NZ_PQVH01000005.1"/>
</dbReference>
<feature type="chain" id="PRO_5021318434" evidence="1">
    <location>
        <begin position="20"/>
        <end position="304"/>
    </location>
</feature>
<dbReference type="InterPro" id="IPR023614">
    <property type="entry name" value="Porin_dom_sf"/>
</dbReference>
<reference evidence="2 3" key="1">
    <citation type="submission" date="2018-02" db="EMBL/GenBank/DDBJ databases">
        <title>A novel lanthanide dependent methylotroph, Methylotenera sp. La3113.</title>
        <authorList>
            <person name="Lv H."/>
            <person name="Tani A."/>
        </authorList>
    </citation>
    <scope>NUCLEOTIDE SEQUENCE [LARGE SCALE GENOMIC DNA]</scope>
    <source>
        <strain evidence="2 3">La3113</strain>
    </source>
</reference>
<protein>
    <submittedName>
        <fullName evidence="2">Uncharacterized protein</fullName>
    </submittedName>
</protein>
<dbReference type="OrthoDB" id="5571598at2"/>
<evidence type="ECO:0000256" key="1">
    <source>
        <dbReference type="SAM" id="SignalP"/>
    </source>
</evidence>
<keyword evidence="1" id="KW-0732">Signal</keyword>
<evidence type="ECO:0000313" key="2">
    <source>
        <dbReference type="EMBL" id="TFW72527.1"/>
    </source>
</evidence>
<comment type="caution">
    <text evidence="2">The sequence shown here is derived from an EMBL/GenBank/DDBJ whole genome shotgun (WGS) entry which is preliminary data.</text>
</comment>
<accession>A0A4Y9VTT2</accession>
<dbReference type="Proteomes" id="UP000297706">
    <property type="component" value="Unassembled WGS sequence"/>
</dbReference>
<organism evidence="2 3">
    <name type="scientific">Methylotenera oryzisoli</name>
    <dbReference type="NCBI Taxonomy" id="2080758"/>
    <lineage>
        <taxon>Bacteria</taxon>
        <taxon>Pseudomonadati</taxon>
        <taxon>Pseudomonadota</taxon>
        <taxon>Betaproteobacteria</taxon>
        <taxon>Nitrosomonadales</taxon>
        <taxon>Methylophilaceae</taxon>
        <taxon>Methylotenera</taxon>
    </lineage>
</organism>
<keyword evidence="3" id="KW-1185">Reference proteome</keyword>
<gene>
    <name evidence="2" type="ORF">C3Y98_02660</name>
</gene>
<dbReference type="EMBL" id="PQVH01000005">
    <property type="protein sequence ID" value="TFW72527.1"/>
    <property type="molecule type" value="Genomic_DNA"/>
</dbReference>
<name>A0A4Y9VTT2_9PROT</name>